<reference evidence="1" key="1">
    <citation type="journal article" date="2021" name="Nat. Commun.">
        <title>Genetic determinants of endophytism in the Arabidopsis root mycobiome.</title>
        <authorList>
            <person name="Mesny F."/>
            <person name="Miyauchi S."/>
            <person name="Thiergart T."/>
            <person name="Pickel B."/>
            <person name="Atanasova L."/>
            <person name="Karlsson M."/>
            <person name="Huettel B."/>
            <person name="Barry K.W."/>
            <person name="Haridas S."/>
            <person name="Chen C."/>
            <person name="Bauer D."/>
            <person name="Andreopoulos W."/>
            <person name="Pangilinan J."/>
            <person name="LaButti K."/>
            <person name="Riley R."/>
            <person name="Lipzen A."/>
            <person name="Clum A."/>
            <person name="Drula E."/>
            <person name="Henrissat B."/>
            <person name="Kohler A."/>
            <person name="Grigoriev I.V."/>
            <person name="Martin F.M."/>
            <person name="Hacquard S."/>
        </authorList>
    </citation>
    <scope>NUCLEOTIDE SEQUENCE</scope>
    <source>
        <strain evidence="1">MPI-CAGE-AT-0147</strain>
    </source>
</reference>
<dbReference type="OrthoDB" id="5065313at2759"/>
<evidence type="ECO:0000313" key="2">
    <source>
        <dbReference type="Proteomes" id="UP000738349"/>
    </source>
</evidence>
<accession>A0A9P9FUB2</accession>
<keyword evidence="2" id="KW-1185">Reference proteome</keyword>
<gene>
    <name evidence="1" type="ORF">EDB81DRAFT_850130</name>
</gene>
<dbReference type="EMBL" id="JAGMUV010000001">
    <property type="protein sequence ID" value="KAH7176131.1"/>
    <property type="molecule type" value="Genomic_DNA"/>
</dbReference>
<evidence type="ECO:0000313" key="1">
    <source>
        <dbReference type="EMBL" id="KAH7176131.1"/>
    </source>
</evidence>
<name>A0A9P9FUB2_9HYPO</name>
<comment type="caution">
    <text evidence="1">The sequence shown here is derived from an EMBL/GenBank/DDBJ whole genome shotgun (WGS) entry which is preliminary data.</text>
</comment>
<protein>
    <submittedName>
        <fullName evidence="1">Uncharacterized protein</fullName>
    </submittedName>
</protein>
<organism evidence="1 2">
    <name type="scientific">Dactylonectria macrodidyma</name>
    <dbReference type="NCBI Taxonomy" id="307937"/>
    <lineage>
        <taxon>Eukaryota</taxon>
        <taxon>Fungi</taxon>
        <taxon>Dikarya</taxon>
        <taxon>Ascomycota</taxon>
        <taxon>Pezizomycotina</taxon>
        <taxon>Sordariomycetes</taxon>
        <taxon>Hypocreomycetidae</taxon>
        <taxon>Hypocreales</taxon>
        <taxon>Nectriaceae</taxon>
        <taxon>Dactylonectria</taxon>
    </lineage>
</organism>
<proteinExistence type="predicted"/>
<sequence length="390" mass="44924">MSQSRPSYLSRHIQTPSTLYLKVLEFPDNPPRSSWYLDVGPGIARRVFMQNTRQGPVGLVVHPVSQWFREYADGCWESVLLLDAPLEESASPSRWSTWSETLGSFSPIQDNLGSKQSLLVPLMNHLHTYRAPLWALAPQGVGTSCSLRMACIMLEKFVLSNWQQTLSFLQYDAETLDLLHLSADDSANYDAAVLKLEMFRFLAAMCCLVMQRNLHQLAINPTDEIYYYWKLQESANSRTGSGSPDSNLMIPINVSDWFFIFKQLHILKEYVQQQVDSHLAALKMCEDKRRQSESQHLGLMTLLLAVFVPMSFSTGLFSMTEDFTAGKPKFWIYWYFRLAELMNRAYYWWLARVRWWRLNSFSWASENLEDLELGVELGTVGELSAYAVED</sequence>
<dbReference type="Proteomes" id="UP000738349">
    <property type="component" value="Unassembled WGS sequence"/>
</dbReference>
<dbReference type="AlphaFoldDB" id="A0A9P9FUB2"/>